<feature type="transmembrane region" description="Helical" evidence="5">
    <location>
        <begin position="320"/>
        <end position="341"/>
    </location>
</feature>
<feature type="transmembrane region" description="Helical" evidence="5">
    <location>
        <begin position="254"/>
        <end position="272"/>
    </location>
</feature>
<evidence type="ECO:0000256" key="4">
    <source>
        <dbReference type="ARBA" id="ARBA00023136"/>
    </source>
</evidence>
<keyword evidence="7" id="KW-1185">Reference proteome</keyword>
<dbReference type="GO" id="GO:0022857">
    <property type="term" value="F:transmembrane transporter activity"/>
    <property type="evidence" value="ECO:0007669"/>
    <property type="project" value="InterPro"/>
</dbReference>
<keyword evidence="3 5" id="KW-1133">Transmembrane helix</keyword>
<reference evidence="7" key="1">
    <citation type="submission" date="2022-10" db="EMBL/GenBank/DDBJ databases">
        <title>Genome assembly of Pristionchus species.</title>
        <authorList>
            <person name="Yoshida K."/>
            <person name="Sommer R.J."/>
        </authorList>
    </citation>
    <scope>NUCLEOTIDE SEQUENCE [LARGE SCALE GENOMIC DNA]</scope>
    <source>
        <strain evidence="7">RS5460</strain>
    </source>
</reference>
<name>A0AAN5IFE3_9BILA</name>
<evidence type="ECO:0000313" key="6">
    <source>
        <dbReference type="EMBL" id="GMR62295.1"/>
    </source>
</evidence>
<keyword evidence="2 5" id="KW-0812">Transmembrane</keyword>
<feature type="transmembrane region" description="Helical" evidence="5">
    <location>
        <begin position="100"/>
        <end position="118"/>
    </location>
</feature>
<feature type="non-terminal residue" evidence="6">
    <location>
        <position position="1"/>
    </location>
</feature>
<feature type="transmembrane region" description="Helical" evidence="5">
    <location>
        <begin position="166"/>
        <end position="186"/>
    </location>
</feature>
<dbReference type="GO" id="GO:0016020">
    <property type="term" value="C:membrane"/>
    <property type="evidence" value="ECO:0007669"/>
    <property type="project" value="UniProtKB-SubCell"/>
</dbReference>
<evidence type="ECO:0000256" key="1">
    <source>
        <dbReference type="ARBA" id="ARBA00004141"/>
    </source>
</evidence>
<evidence type="ECO:0000256" key="2">
    <source>
        <dbReference type="ARBA" id="ARBA00022692"/>
    </source>
</evidence>
<dbReference type="InterPro" id="IPR011701">
    <property type="entry name" value="MFS"/>
</dbReference>
<evidence type="ECO:0000256" key="3">
    <source>
        <dbReference type="ARBA" id="ARBA00022989"/>
    </source>
</evidence>
<comment type="caution">
    <text evidence="6">The sequence shown here is derived from an EMBL/GenBank/DDBJ whole genome shotgun (WGS) entry which is preliminary data.</text>
</comment>
<feature type="transmembrane region" description="Helical" evidence="5">
    <location>
        <begin position="292"/>
        <end position="311"/>
    </location>
</feature>
<keyword evidence="4 5" id="KW-0472">Membrane</keyword>
<protein>
    <recommendedName>
        <fullName evidence="8">Membrane transporter</fullName>
    </recommendedName>
</protein>
<dbReference type="CDD" id="cd17399">
    <property type="entry name" value="MFS_MFSD7"/>
    <property type="match status" value="1"/>
</dbReference>
<feature type="transmembrane region" description="Helical" evidence="5">
    <location>
        <begin position="130"/>
        <end position="150"/>
    </location>
</feature>
<dbReference type="PANTHER" id="PTHR10924">
    <property type="entry name" value="MAJOR FACILITATOR SUPERFAMILY PROTEIN-RELATED"/>
    <property type="match status" value="1"/>
</dbReference>
<feature type="transmembrane region" description="Helical" evidence="5">
    <location>
        <begin position="347"/>
        <end position="366"/>
    </location>
</feature>
<sequence>GGGSSAAACLDFAMTAGAEQQNDQPTYQQYRRRYWYAVVVIIINLSNAMSWISFAPISYHTNAYYDNDLAALLFNVIFMVFSIPFGFVAVWMIDKFGLRGGVYFGGLLNLIGNILRFIPSFDFVPKEDRFAIAFTGQCIAAISQPFIMYLPTKLTGFWFPENQRNIFNTLTSMSNPIGIAIMYSLAPQIVNKKHPDNFFTLNLITLIAAVIAAATGVTVLSSEPPTPVSGSKAVNHDTPSFWAGIKKACKSRNFLVLCLALGGGVGLFNALYNNLQPALCSKGYNETYNGLMGSALILSGLFGAAFAGIITDMRKHWTEYVMKIAFVVATIGAASLTVAINYEKVEWWITLSICIFGFAGFALYPVGLETGVEITYPVAEATSTGLIIMSGQIQGVIYVAVTAILNQKATPHELGIQTCTDNLSEFGVIVGWKYSFIAWQVFIVILGLICIIFFRPKLRRMALDVGVTADTHLKADEEDVSVINIVSPPWKQVD</sequence>
<dbReference type="InterPro" id="IPR036259">
    <property type="entry name" value="MFS_trans_sf"/>
</dbReference>
<dbReference type="SUPFAM" id="SSF103473">
    <property type="entry name" value="MFS general substrate transporter"/>
    <property type="match status" value="1"/>
</dbReference>
<organism evidence="6 7">
    <name type="scientific">Pristionchus mayeri</name>
    <dbReference type="NCBI Taxonomy" id="1317129"/>
    <lineage>
        <taxon>Eukaryota</taxon>
        <taxon>Metazoa</taxon>
        <taxon>Ecdysozoa</taxon>
        <taxon>Nematoda</taxon>
        <taxon>Chromadorea</taxon>
        <taxon>Rhabditida</taxon>
        <taxon>Rhabditina</taxon>
        <taxon>Diplogasteromorpha</taxon>
        <taxon>Diplogasteroidea</taxon>
        <taxon>Neodiplogasteridae</taxon>
        <taxon>Pristionchus</taxon>
    </lineage>
</organism>
<feature type="transmembrane region" description="Helical" evidence="5">
    <location>
        <begin position="436"/>
        <end position="454"/>
    </location>
</feature>
<dbReference type="AlphaFoldDB" id="A0AAN5IFE3"/>
<feature type="transmembrane region" description="Helical" evidence="5">
    <location>
        <begin position="198"/>
        <end position="220"/>
    </location>
</feature>
<proteinExistence type="predicted"/>
<feature type="transmembrane region" description="Helical" evidence="5">
    <location>
        <begin position="34"/>
        <end position="57"/>
    </location>
</feature>
<evidence type="ECO:0000313" key="7">
    <source>
        <dbReference type="Proteomes" id="UP001328107"/>
    </source>
</evidence>
<evidence type="ECO:0008006" key="8">
    <source>
        <dbReference type="Google" id="ProtNLM"/>
    </source>
</evidence>
<feature type="transmembrane region" description="Helical" evidence="5">
    <location>
        <begin position="69"/>
        <end position="93"/>
    </location>
</feature>
<dbReference type="InterPro" id="IPR049680">
    <property type="entry name" value="FLVCR1-2_SLC49-like"/>
</dbReference>
<gene>
    <name evidence="6" type="ORF">PMAYCL1PPCAC_32490</name>
</gene>
<comment type="subcellular location">
    <subcellularLocation>
        <location evidence="1">Membrane</location>
        <topology evidence="1">Multi-pass membrane protein</topology>
    </subcellularLocation>
</comment>
<dbReference type="Proteomes" id="UP001328107">
    <property type="component" value="Unassembled WGS sequence"/>
</dbReference>
<accession>A0AAN5IFE3</accession>
<dbReference type="Pfam" id="PF07690">
    <property type="entry name" value="MFS_1"/>
    <property type="match status" value="1"/>
</dbReference>
<evidence type="ECO:0000256" key="5">
    <source>
        <dbReference type="SAM" id="Phobius"/>
    </source>
</evidence>
<dbReference type="Gene3D" id="1.20.1250.20">
    <property type="entry name" value="MFS general substrate transporter like domains"/>
    <property type="match status" value="1"/>
</dbReference>
<dbReference type="PANTHER" id="PTHR10924:SF30">
    <property type="entry name" value="MFS DOMAIN-CONTAINING PROTEIN"/>
    <property type="match status" value="1"/>
</dbReference>
<dbReference type="EMBL" id="BTRK01000006">
    <property type="protein sequence ID" value="GMR62295.1"/>
    <property type="molecule type" value="Genomic_DNA"/>
</dbReference>